<dbReference type="AlphaFoldDB" id="A0A161T5D4"/>
<accession>A0A161T5D4</accession>
<comment type="caution">
    <text evidence="1">The sequence shown here is derived from an EMBL/GenBank/DDBJ whole genome shotgun (WGS) entry which is preliminary data.</text>
</comment>
<dbReference type="PATRIC" id="fig|1396.535.peg.1756"/>
<dbReference type="EMBL" id="LJKE01000045">
    <property type="protein sequence ID" value="KZD65966.1"/>
    <property type="molecule type" value="Genomic_DNA"/>
</dbReference>
<dbReference type="Proteomes" id="UP000076482">
    <property type="component" value="Unassembled WGS sequence"/>
</dbReference>
<sequence length="116" mass="13508">MKEHFANLSRTEERVFLTLCGMQLRDNTNPITLNWHNLTDELKMERDKVLDCLETLNRNQHRISENGTYTEYSLIESYTVKDEILTYSLHQQLLASLQTYTTVLPGIAKETELAMA</sequence>
<proteinExistence type="predicted"/>
<name>A0A161T5D4_BACCE</name>
<evidence type="ECO:0000313" key="2">
    <source>
        <dbReference type="Proteomes" id="UP000076482"/>
    </source>
</evidence>
<protein>
    <submittedName>
        <fullName evidence="1">Uncharacterized protein</fullName>
    </submittedName>
</protein>
<dbReference type="RefSeq" id="WP_063261185.1">
    <property type="nucleotide sequence ID" value="NZ_LJKE01000045.1"/>
</dbReference>
<organism evidence="1 2">
    <name type="scientific">Bacillus cereus</name>
    <dbReference type="NCBI Taxonomy" id="1396"/>
    <lineage>
        <taxon>Bacteria</taxon>
        <taxon>Bacillati</taxon>
        <taxon>Bacillota</taxon>
        <taxon>Bacilli</taxon>
        <taxon>Bacillales</taxon>
        <taxon>Bacillaceae</taxon>
        <taxon>Bacillus</taxon>
        <taxon>Bacillus cereus group</taxon>
    </lineage>
</organism>
<reference evidence="1 2" key="1">
    <citation type="submission" date="2015-09" db="EMBL/GenBank/DDBJ databases">
        <title>Bacillus cereus food isolates.</title>
        <authorList>
            <person name="Boekhorst J."/>
        </authorList>
    </citation>
    <scope>NUCLEOTIDE SEQUENCE [LARGE SCALE GENOMIC DNA]</scope>
    <source>
        <strain evidence="1 2">B4088</strain>
    </source>
</reference>
<gene>
    <name evidence="1" type="ORF">B4088_2723</name>
</gene>
<evidence type="ECO:0000313" key="1">
    <source>
        <dbReference type="EMBL" id="KZD65966.1"/>
    </source>
</evidence>